<evidence type="ECO:0000259" key="1">
    <source>
        <dbReference type="PROSITE" id="PS51459"/>
    </source>
</evidence>
<dbReference type="STRING" id="1122142.SAMN02910414_01246"/>
<dbReference type="AlphaFoldDB" id="A0A1H3ITQ1"/>
<dbReference type="Proteomes" id="UP000183918">
    <property type="component" value="Unassembled WGS sequence"/>
</dbReference>
<accession>A0A1H3ITQ1</accession>
<reference evidence="2 3" key="1">
    <citation type="submission" date="2016-10" db="EMBL/GenBank/DDBJ databases">
        <authorList>
            <person name="de Groot N.N."/>
        </authorList>
    </citation>
    <scope>NUCLEOTIDE SEQUENCE [LARGE SCALE GENOMIC DNA]</scope>
    <source>
        <strain evidence="2 3">DSM 14045</strain>
    </source>
</reference>
<dbReference type="Pfam" id="PF02661">
    <property type="entry name" value="Fic"/>
    <property type="match status" value="1"/>
</dbReference>
<dbReference type="Pfam" id="PF13310">
    <property type="entry name" value="Virulence_RhuM"/>
    <property type="match status" value="1"/>
</dbReference>
<evidence type="ECO:0000313" key="2">
    <source>
        <dbReference type="EMBL" id="SDY31080.1"/>
    </source>
</evidence>
<evidence type="ECO:0000313" key="3">
    <source>
        <dbReference type="Proteomes" id="UP000183918"/>
    </source>
</evidence>
<protein>
    <submittedName>
        <fullName evidence="2">Fic/DOC family protein</fullName>
    </submittedName>
</protein>
<dbReference type="PANTHER" id="PTHR35810">
    <property type="entry name" value="CYTOPLASMIC PROTEIN-RELATED"/>
    <property type="match status" value="1"/>
</dbReference>
<dbReference type="InterPro" id="IPR053737">
    <property type="entry name" value="Type_II_TA_Toxin"/>
</dbReference>
<proteinExistence type="predicted"/>
<name>A0A1H3ITQ1_9FIRM</name>
<sequence>MKKSEIILFETKDKEVTLSVPMDGDTVWLTQEQMSNLFATARSSIAYHIGNIFKEGELEKNTSVEIFDRSTNSASRPPKYYNLDVIISVGYRVKSKRGIEFRQWASKILKQYMIDGYAINEKRLHALQKTVDIQTRMLAGALNVEEKDILRAVNLYTDALTLLDQYDHQSIIKPDGKQPIYRITYDDCMTMVSHMRDSFDTDVFGVEKEVGKVNGIISAIYQSAFGQDAYPTIEEKAANLLYFMIKDHPFADGCKRIAASLFLEFLERNDALLRDGNKRIGDGELVAITLMIAESNPEEKDVMVKLVMNLLNM</sequence>
<keyword evidence="3" id="KW-1185">Reference proteome</keyword>
<dbReference type="InterPro" id="IPR011204">
    <property type="entry name" value="Virulence_RhuM-like"/>
</dbReference>
<gene>
    <name evidence="2" type="ORF">SAMN02910414_01246</name>
</gene>
<feature type="domain" description="Fido" evidence="1">
    <location>
        <begin position="172"/>
        <end position="309"/>
    </location>
</feature>
<dbReference type="EMBL" id="FNPG01000013">
    <property type="protein sequence ID" value="SDY31080.1"/>
    <property type="molecule type" value="Genomic_DNA"/>
</dbReference>
<dbReference type="InterPro" id="IPR003812">
    <property type="entry name" value="Fido"/>
</dbReference>
<dbReference type="PANTHER" id="PTHR35810:SF1">
    <property type="entry name" value="CYTOPLASMIC PROTEIN"/>
    <property type="match status" value="1"/>
</dbReference>
<dbReference type="RefSeq" id="WP_242871444.1">
    <property type="nucleotide sequence ID" value="NZ_FNPG01000013.1"/>
</dbReference>
<dbReference type="Gene3D" id="1.20.120.1870">
    <property type="entry name" value="Fic/DOC protein, Fido domain"/>
    <property type="match status" value="1"/>
</dbReference>
<dbReference type="PROSITE" id="PS51459">
    <property type="entry name" value="FIDO"/>
    <property type="match status" value="1"/>
</dbReference>
<organism evidence="2 3">
    <name type="scientific">Lachnobacterium bovis DSM 14045</name>
    <dbReference type="NCBI Taxonomy" id="1122142"/>
    <lineage>
        <taxon>Bacteria</taxon>
        <taxon>Bacillati</taxon>
        <taxon>Bacillota</taxon>
        <taxon>Clostridia</taxon>
        <taxon>Lachnospirales</taxon>
        <taxon>Lachnospiraceae</taxon>
        <taxon>Lachnobacterium</taxon>
    </lineage>
</organism>